<name>A0A4R7ZBV2_9FIRM</name>
<sequence length="212" mass="25415">MKNLFLREWYTNRISFIMIFIGMPIIYLISSKNEFTFLYFTLFPMSQISIYGDLRNPDGMYLMSYPISRKDYLDYILCKTLGIMLYGFLTIVVFTLLLDTLNIGQYEIKNILFYSLLCFFIFIPIILLRFKMKVRYKMHGGYYFFLLVIELITLYFGIIYLTTNVFHVNYEFMNVLFDTRQVEIILVTIVVSLLLSYPLYKTLLKSYNQIEL</sequence>
<dbReference type="AlphaFoldDB" id="A0A4R7ZBV2"/>
<evidence type="ECO:0000256" key="1">
    <source>
        <dbReference type="SAM" id="Phobius"/>
    </source>
</evidence>
<dbReference type="Proteomes" id="UP000294743">
    <property type="component" value="Unassembled WGS sequence"/>
</dbReference>
<dbReference type="EMBL" id="SODD01000036">
    <property type="protein sequence ID" value="TDW14642.1"/>
    <property type="molecule type" value="Genomic_DNA"/>
</dbReference>
<evidence type="ECO:0000313" key="2">
    <source>
        <dbReference type="EMBL" id="TDW14642.1"/>
    </source>
</evidence>
<feature type="transmembrane region" description="Helical" evidence="1">
    <location>
        <begin position="142"/>
        <end position="162"/>
    </location>
</feature>
<dbReference type="RefSeq" id="WP_134170591.1">
    <property type="nucleotide sequence ID" value="NZ_SODD01000036.1"/>
</dbReference>
<feature type="transmembrane region" description="Helical" evidence="1">
    <location>
        <begin position="12"/>
        <end position="30"/>
    </location>
</feature>
<proteinExistence type="predicted"/>
<keyword evidence="3" id="KW-1185">Reference proteome</keyword>
<keyword evidence="1" id="KW-0812">Transmembrane</keyword>
<feature type="transmembrane region" description="Helical" evidence="1">
    <location>
        <begin position="36"/>
        <end position="54"/>
    </location>
</feature>
<dbReference type="InterPro" id="IPR025699">
    <property type="entry name" value="ABC2_memb-like"/>
</dbReference>
<accession>A0A4R7ZBV2</accession>
<gene>
    <name evidence="2" type="ORF">EDD63_13616</name>
</gene>
<reference evidence="2 3" key="1">
    <citation type="submission" date="2019-03" db="EMBL/GenBank/DDBJ databases">
        <title>Genomic Encyclopedia of Type Strains, Phase IV (KMG-IV): sequencing the most valuable type-strain genomes for metagenomic binning, comparative biology and taxonomic classification.</title>
        <authorList>
            <person name="Goeker M."/>
        </authorList>
    </citation>
    <scope>NUCLEOTIDE SEQUENCE [LARGE SCALE GENOMIC DNA]</scope>
    <source>
        <strain evidence="2 3">DSM 28867</strain>
    </source>
</reference>
<keyword evidence="1" id="KW-1133">Transmembrane helix</keyword>
<feature type="transmembrane region" description="Helical" evidence="1">
    <location>
        <begin position="110"/>
        <end position="130"/>
    </location>
</feature>
<evidence type="ECO:0000313" key="3">
    <source>
        <dbReference type="Proteomes" id="UP000294743"/>
    </source>
</evidence>
<feature type="transmembrane region" description="Helical" evidence="1">
    <location>
        <begin position="75"/>
        <end position="98"/>
    </location>
</feature>
<feature type="transmembrane region" description="Helical" evidence="1">
    <location>
        <begin position="182"/>
        <end position="200"/>
    </location>
</feature>
<comment type="caution">
    <text evidence="2">The sequence shown here is derived from an EMBL/GenBank/DDBJ whole genome shotgun (WGS) entry which is preliminary data.</text>
</comment>
<keyword evidence="1" id="KW-0472">Membrane</keyword>
<protein>
    <submittedName>
        <fullName evidence="2">ABC-2 family transporter</fullName>
    </submittedName>
</protein>
<dbReference type="Pfam" id="PF13346">
    <property type="entry name" value="ABC2_membrane_5"/>
    <property type="match status" value="1"/>
</dbReference>
<organism evidence="2 3">
    <name type="scientific">Breznakia blatticola</name>
    <dbReference type="NCBI Taxonomy" id="1754012"/>
    <lineage>
        <taxon>Bacteria</taxon>
        <taxon>Bacillati</taxon>
        <taxon>Bacillota</taxon>
        <taxon>Erysipelotrichia</taxon>
        <taxon>Erysipelotrichales</taxon>
        <taxon>Erysipelotrichaceae</taxon>
        <taxon>Breznakia</taxon>
    </lineage>
</organism>